<evidence type="ECO:0000256" key="1">
    <source>
        <dbReference type="ARBA" id="ARBA00023125"/>
    </source>
</evidence>
<reference evidence="4" key="1">
    <citation type="submission" date="2020-10" db="EMBL/GenBank/DDBJ databases">
        <authorList>
            <person name="Gilroy R."/>
        </authorList>
    </citation>
    <scope>NUCLEOTIDE SEQUENCE</scope>
    <source>
        <strain evidence="4">ChiSjej3B21-11622</strain>
    </source>
</reference>
<protein>
    <submittedName>
        <fullName evidence="4">TetR/AcrR family transcriptional regulator</fullName>
    </submittedName>
</protein>
<dbReference type="EMBL" id="DVFT01000148">
    <property type="protein sequence ID" value="HIQ96902.1"/>
    <property type="molecule type" value="Genomic_DNA"/>
</dbReference>
<comment type="caution">
    <text evidence="4">The sequence shown here is derived from an EMBL/GenBank/DDBJ whole genome shotgun (WGS) entry which is preliminary data.</text>
</comment>
<sequence>MNATKQKILKVSLELFSRYGYSAVSIRDICRQVQIKESTVYYHFKNKQAILEELLARFEQTAEGMMSRLEQAILEEQERKETLPGTEKQNGMYEGFFEQYLMDGFCNQVMRLLSIEQFHDKNMQGLYDYWMFERPLGFQEKVFRLLMEAGILEKSDSAYLAVKFYGPIFVYAQRWLFSGSLSEERKNAFREAAYGYVKKFFREMGEAKW</sequence>
<evidence type="ECO:0000313" key="5">
    <source>
        <dbReference type="Proteomes" id="UP000886886"/>
    </source>
</evidence>
<proteinExistence type="predicted"/>
<dbReference type="GO" id="GO:0003677">
    <property type="term" value="F:DNA binding"/>
    <property type="evidence" value="ECO:0007669"/>
    <property type="project" value="UniProtKB-UniRule"/>
</dbReference>
<evidence type="ECO:0000313" key="4">
    <source>
        <dbReference type="EMBL" id="HIQ96902.1"/>
    </source>
</evidence>
<dbReference type="Proteomes" id="UP000886886">
    <property type="component" value="Unassembled WGS sequence"/>
</dbReference>
<dbReference type="InterPro" id="IPR001647">
    <property type="entry name" value="HTH_TetR"/>
</dbReference>
<dbReference type="Gene3D" id="1.10.357.10">
    <property type="entry name" value="Tetracycline Repressor, domain 2"/>
    <property type="match status" value="1"/>
</dbReference>
<dbReference type="PROSITE" id="PS50977">
    <property type="entry name" value="HTH_TETR_2"/>
    <property type="match status" value="1"/>
</dbReference>
<organism evidence="4 5">
    <name type="scientific">Candidatus Limivivens merdigallinarum</name>
    <dbReference type="NCBI Taxonomy" id="2840859"/>
    <lineage>
        <taxon>Bacteria</taxon>
        <taxon>Bacillati</taxon>
        <taxon>Bacillota</taxon>
        <taxon>Clostridia</taxon>
        <taxon>Lachnospirales</taxon>
        <taxon>Lachnospiraceae</taxon>
        <taxon>Lachnospiraceae incertae sedis</taxon>
        <taxon>Candidatus Limivivens</taxon>
    </lineage>
</organism>
<evidence type="ECO:0000259" key="3">
    <source>
        <dbReference type="PROSITE" id="PS50977"/>
    </source>
</evidence>
<dbReference type="AlphaFoldDB" id="A0A9D0ZVQ7"/>
<dbReference type="InterPro" id="IPR050624">
    <property type="entry name" value="HTH-type_Tx_Regulator"/>
</dbReference>
<dbReference type="PANTHER" id="PTHR43479">
    <property type="entry name" value="ACREF/ENVCD OPERON REPRESSOR-RELATED"/>
    <property type="match status" value="1"/>
</dbReference>
<dbReference type="InterPro" id="IPR009057">
    <property type="entry name" value="Homeodomain-like_sf"/>
</dbReference>
<feature type="domain" description="HTH tetR-type" evidence="3">
    <location>
        <begin position="2"/>
        <end position="62"/>
    </location>
</feature>
<accession>A0A9D0ZVQ7</accession>
<dbReference type="PANTHER" id="PTHR43479:SF11">
    <property type="entry name" value="ACREF_ENVCD OPERON REPRESSOR-RELATED"/>
    <property type="match status" value="1"/>
</dbReference>
<reference evidence="4" key="2">
    <citation type="journal article" date="2021" name="PeerJ">
        <title>Extensive microbial diversity within the chicken gut microbiome revealed by metagenomics and culture.</title>
        <authorList>
            <person name="Gilroy R."/>
            <person name="Ravi A."/>
            <person name="Getino M."/>
            <person name="Pursley I."/>
            <person name="Horton D.L."/>
            <person name="Alikhan N.F."/>
            <person name="Baker D."/>
            <person name="Gharbi K."/>
            <person name="Hall N."/>
            <person name="Watson M."/>
            <person name="Adriaenssens E.M."/>
            <person name="Foster-Nyarko E."/>
            <person name="Jarju S."/>
            <person name="Secka A."/>
            <person name="Antonio M."/>
            <person name="Oren A."/>
            <person name="Chaudhuri R.R."/>
            <person name="La Ragione R."/>
            <person name="Hildebrand F."/>
            <person name="Pallen M.J."/>
        </authorList>
    </citation>
    <scope>NUCLEOTIDE SEQUENCE</scope>
    <source>
        <strain evidence="4">ChiSjej3B21-11622</strain>
    </source>
</reference>
<name>A0A9D0ZVQ7_9FIRM</name>
<keyword evidence="1 2" id="KW-0238">DNA-binding</keyword>
<dbReference type="Pfam" id="PF00440">
    <property type="entry name" value="TetR_N"/>
    <property type="match status" value="1"/>
</dbReference>
<dbReference type="SUPFAM" id="SSF46689">
    <property type="entry name" value="Homeodomain-like"/>
    <property type="match status" value="1"/>
</dbReference>
<evidence type="ECO:0000256" key="2">
    <source>
        <dbReference type="PROSITE-ProRule" id="PRU00335"/>
    </source>
</evidence>
<gene>
    <name evidence="4" type="ORF">IAB26_10090</name>
</gene>
<feature type="DNA-binding region" description="H-T-H motif" evidence="2">
    <location>
        <begin position="25"/>
        <end position="44"/>
    </location>
</feature>
<dbReference type="PRINTS" id="PR00455">
    <property type="entry name" value="HTHTETR"/>
</dbReference>